<gene>
    <name evidence="1" type="ORF">Cyrtocomes_00369</name>
</gene>
<accession>A0ABU5L799</accession>
<protein>
    <submittedName>
        <fullName evidence="1">Alpha amylase</fullName>
    </submittedName>
</protein>
<organism evidence="1 2">
    <name type="scientific">Candidatus Cyrtobacter comes</name>
    <dbReference type="NCBI Taxonomy" id="675776"/>
    <lineage>
        <taxon>Bacteria</taxon>
        <taxon>Pseudomonadati</taxon>
        <taxon>Pseudomonadota</taxon>
        <taxon>Alphaproteobacteria</taxon>
        <taxon>Rickettsiales</taxon>
        <taxon>Candidatus Midichloriaceae</taxon>
        <taxon>Candidatus Cyrtobacter</taxon>
    </lineage>
</organism>
<name>A0ABU5L799_9RICK</name>
<dbReference type="SUPFAM" id="SSF51445">
    <property type="entry name" value="(Trans)glycosidases"/>
    <property type="match status" value="1"/>
</dbReference>
<evidence type="ECO:0000313" key="1">
    <source>
        <dbReference type="EMBL" id="MDZ5762003.1"/>
    </source>
</evidence>
<keyword evidence="2" id="KW-1185">Reference proteome</keyword>
<proteinExistence type="predicted"/>
<dbReference type="PANTHER" id="PTHR47786">
    <property type="entry name" value="ALPHA-1,4-GLUCAN:MALTOSE-1-PHOSPHATE MALTOSYLTRANSFERASE"/>
    <property type="match status" value="1"/>
</dbReference>
<dbReference type="Proteomes" id="UP001293791">
    <property type="component" value="Unassembled WGS sequence"/>
</dbReference>
<dbReference type="EMBL" id="JARGYT010000015">
    <property type="protein sequence ID" value="MDZ5762003.1"/>
    <property type="molecule type" value="Genomic_DNA"/>
</dbReference>
<reference evidence="1 2" key="1">
    <citation type="submission" date="2023-02" db="EMBL/GenBank/DDBJ databases">
        <title>Host association and intracellularity evolved multiple times independently in the Rickettsiales.</title>
        <authorList>
            <person name="Castelli M."/>
            <person name="Nardi T."/>
            <person name="Gammuto L."/>
            <person name="Bellinzona G."/>
            <person name="Sabaneyeva E."/>
            <person name="Potekhin A."/>
            <person name="Serra V."/>
            <person name="Petroni G."/>
            <person name="Sassera D."/>
        </authorList>
    </citation>
    <scope>NUCLEOTIDE SEQUENCE [LARGE SCALE GENOMIC DNA]</scope>
    <source>
        <strain evidence="1 2">BOD18</strain>
    </source>
</reference>
<dbReference type="InterPro" id="IPR017853">
    <property type="entry name" value="GH"/>
</dbReference>
<dbReference type="Gene3D" id="3.20.20.80">
    <property type="entry name" value="Glycosidases"/>
    <property type="match status" value="1"/>
</dbReference>
<evidence type="ECO:0000313" key="2">
    <source>
        <dbReference type="Proteomes" id="UP001293791"/>
    </source>
</evidence>
<comment type="caution">
    <text evidence="1">The sequence shown here is derived from an EMBL/GenBank/DDBJ whole genome shotgun (WGS) entry which is preliminary data.</text>
</comment>
<sequence length="543" mass="62273">MRLYNQFPRSYQNIEAMTLQLEEVSKLGFDTVWTNPLYKTGEQYKKNYTKGELAKNALPTNKKGSLYAMNASLDMNKSEDFLNSDFTDGTEKTHTALLKEYTARAVELGITPIFDLVLKHVAIDSKLCEEKPNWFDRHKTTNEFKIRGISEDGFATKDYPWDDVASFNYNDPEIRDEIIEQFWKPFIFKQIAVHGFRGARLDAAGMMPKAVYDELNDYIKTTVKRFHNADAIIFAETFGNLELVTSYIGELSDNDVTHVTNSLHWVQTKIGPNISSSSDDYLDVWNKEDGFANKDMGIKQQMTHLNRGRGFGDNSRKVINSTQRVGTIGFVSSHDEEPWALRLQKNIEENEWIKDPNEVTKGMREKIAVVAFGSDGGWYITCGDEYATQKQKNVFDSKKEEQLLWKYDGALQYQEEIHSDLTEYIKSVNSALQSLEKVNKGGLGEWKERIEIDGKPDLVIFVCHKMNYDGNSYIMVANINPEKQLELTKDDMKEIASKSKNPEKTLLAADNNMIFFADDKLSISSSQKRDHHLDKPKHAVKMR</sequence>
<dbReference type="PANTHER" id="PTHR47786:SF2">
    <property type="entry name" value="GLYCOSYL HYDROLASE FAMILY 13 CATALYTIC DOMAIN-CONTAINING PROTEIN"/>
    <property type="match status" value="1"/>
</dbReference>